<dbReference type="EMBL" id="CP081150">
    <property type="protein sequence ID" value="QZA77969.1"/>
    <property type="molecule type" value="Genomic_DNA"/>
</dbReference>
<reference evidence="2 3" key="1">
    <citation type="submission" date="2021-08" db="EMBL/GenBank/DDBJ databases">
        <title>complete genome sequencing of Deefgea sp. D25.</title>
        <authorList>
            <person name="Bae J.-W."/>
            <person name="Gim D.-H."/>
        </authorList>
    </citation>
    <scope>NUCLEOTIDE SEQUENCE [LARGE SCALE GENOMIC DNA]</scope>
    <source>
        <strain evidence="2 3">D25</strain>
    </source>
</reference>
<accession>A0ABX8Z9F7</accession>
<organism evidence="2 3">
    <name type="scientific">Deefgea tanakiae</name>
    <dbReference type="NCBI Taxonomy" id="2865840"/>
    <lineage>
        <taxon>Bacteria</taxon>
        <taxon>Pseudomonadati</taxon>
        <taxon>Pseudomonadota</taxon>
        <taxon>Betaproteobacteria</taxon>
        <taxon>Neisseriales</taxon>
        <taxon>Chitinibacteraceae</taxon>
        <taxon>Deefgea</taxon>
    </lineage>
</organism>
<proteinExistence type="predicted"/>
<name>A0ABX8Z9F7_9NEIS</name>
<gene>
    <name evidence="2" type="ORF">K4H28_00550</name>
</gene>
<keyword evidence="1" id="KW-0732">Signal</keyword>
<protein>
    <submittedName>
        <fullName evidence="2">Uncharacterized protein</fullName>
    </submittedName>
</protein>
<evidence type="ECO:0000313" key="2">
    <source>
        <dbReference type="EMBL" id="QZA77969.1"/>
    </source>
</evidence>
<feature type="signal peptide" evidence="1">
    <location>
        <begin position="1"/>
        <end position="23"/>
    </location>
</feature>
<evidence type="ECO:0000256" key="1">
    <source>
        <dbReference type="SAM" id="SignalP"/>
    </source>
</evidence>
<feature type="chain" id="PRO_5046130935" evidence="1">
    <location>
        <begin position="24"/>
        <end position="184"/>
    </location>
</feature>
<sequence length="184" mass="19225">MRKNLLGSMCLVAGLLLGQVAHAEQAAANEVIMSAAEFEKEQAVVVSVDMATRSVVLAMQNGRALAFDNVDAKVALDQVKPGDIVNVAGSQAIVLVLHKGGAGVRSIVETSGRDVTANGVGTVITRTVRNDIVSINMAKSEAVVRNVPGEFITISVPNKELLAKASAGDQLLIVTRIKAVVWGQ</sequence>
<evidence type="ECO:0000313" key="3">
    <source>
        <dbReference type="Proteomes" id="UP000825679"/>
    </source>
</evidence>
<keyword evidence="3" id="KW-1185">Reference proteome</keyword>
<dbReference type="RefSeq" id="WP_221006347.1">
    <property type="nucleotide sequence ID" value="NZ_CP081150.1"/>
</dbReference>
<dbReference type="Proteomes" id="UP000825679">
    <property type="component" value="Chromosome"/>
</dbReference>